<feature type="chain" id="PRO_5007090149" description="DUF732 domain-containing protein" evidence="1">
    <location>
        <begin position="33"/>
        <end position="113"/>
    </location>
</feature>
<keyword evidence="1" id="KW-0732">Signal</keyword>
<sequence>MISTVARPTFVATMSGLVLGLAALASAGTANAITSQTDSAFLDEIAKEGIAYDSATDVIGNARQVCSELKAGATGTEIGMDILAHTDLTTRQAAAFVVMSIDYYCPQYTDAFA</sequence>
<gene>
    <name evidence="3" type="ORF">RMCC_4397</name>
</gene>
<reference evidence="4" key="2">
    <citation type="submission" date="2016-02" db="EMBL/GenBank/DDBJ databases">
        <title>Draft genome sequence of five rapidly growing Mycobacterium species.</title>
        <authorList>
            <person name="Katahira K."/>
            <person name="Gotou Y."/>
            <person name="Iida K."/>
            <person name="Ogura Y."/>
            <person name="Hayashi T."/>
        </authorList>
    </citation>
    <scope>NUCLEOTIDE SEQUENCE [LARGE SCALE GENOMIC DNA]</scope>
    <source>
        <strain evidence="4">JCM15298</strain>
    </source>
</reference>
<evidence type="ECO:0000259" key="2">
    <source>
        <dbReference type="Pfam" id="PF05305"/>
    </source>
</evidence>
<dbReference type="Proteomes" id="UP000069443">
    <property type="component" value="Unassembled WGS sequence"/>
</dbReference>
<evidence type="ECO:0000256" key="1">
    <source>
        <dbReference type="SAM" id="SignalP"/>
    </source>
</evidence>
<protein>
    <recommendedName>
        <fullName evidence="2">DUF732 domain-containing protein</fullName>
    </recommendedName>
</protein>
<dbReference type="RefSeq" id="WP_062658321.1">
    <property type="nucleotide sequence ID" value="NZ_BCSY01000072.1"/>
</dbReference>
<proteinExistence type="predicted"/>
<dbReference type="Pfam" id="PF05305">
    <property type="entry name" value="DUF732"/>
    <property type="match status" value="1"/>
</dbReference>
<feature type="signal peptide" evidence="1">
    <location>
        <begin position="1"/>
        <end position="32"/>
    </location>
</feature>
<name>A0A100WFQ0_MYCCR</name>
<keyword evidence="4" id="KW-1185">Reference proteome</keyword>
<reference evidence="4" key="1">
    <citation type="journal article" date="2016" name="Genome Announc.">
        <title>Draft Genome Sequences of Five Rapidly Growing Mycobacterium Species, M. thermoresistibile, M. fortuitum subsp. acetamidolyticum, M. canariasense, M. brisbanense, and M. novocastrense.</title>
        <authorList>
            <person name="Katahira K."/>
            <person name="Ogura Y."/>
            <person name="Gotoh Y."/>
            <person name="Hayashi T."/>
        </authorList>
    </citation>
    <scope>NUCLEOTIDE SEQUENCE [LARGE SCALE GENOMIC DNA]</scope>
    <source>
        <strain evidence="4">JCM15298</strain>
    </source>
</reference>
<dbReference type="InterPro" id="IPR007969">
    <property type="entry name" value="DUF732"/>
</dbReference>
<feature type="domain" description="DUF732" evidence="2">
    <location>
        <begin position="38"/>
        <end position="107"/>
    </location>
</feature>
<dbReference type="OrthoDB" id="4630910at2"/>
<dbReference type="AlphaFoldDB" id="A0A100WFQ0"/>
<organism evidence="3 4">
    <name type="scientific">Mycolicibacterium canariasense</name>
    <name type="common">Mycobacterium canariasense</name>
    <dbReference type="NCBI Taxonomy" id="228230"/>
    <lineage>
        <taxon>Bacteria</taxon>
        <taxon>Bacillati</taxon>
        <taxon>Actinomycetota</taxon>
        <taxon>Actinomycetes</taxon>
        <taxon>Mycobacteriales</taxon>
        <taxon>Mycobacteriaceae</taxon>
        <taxon>Mycolicibacterium</taxon>
    </lineage>
</organism>
<dbReference type="EMBL" id="BCSY01000072">
    <property type="protein sequence ID" value="GAS97431.1"/>
    <property type="molecule type" value="Genomic_DNA"/>
</dbReference>
<dbReference type="STRING" id="228230.RMCC_4397"/>
<evidence type="ECO:0000313" key="4">
    <source>
        <dbReference type="Proteomes" id="UP000069443"/>
    </source>
</evidence>
<evidence type="ECO:0000313" key="3">
    <source>
        <dbReference type="EMBL" id="GAS97431.1"/>
    </source>
</evidence>
<accession>A0A100WFQ0</accession>
<comment type="caution">
    <text evidence="3">The sequence shown here is derived from an EMBL/GenBank/DDBJ whole genome shotgun (WGS) entry which is preliminary data.</text>
</comment>